<evidence type="ECO:0000313" key="3">
    <source>
        <dbReference type="Proteomes" id="UP000199623"/>
    </source>
</evidence>
<feature type="transmembrane region" description="Helical" evidence="1">
    <location>
        <begin position="34"/>
        <end position="55"/>
    </location>
</feature>
<dbReference type="Proteomes" id="UP000199623">
    <property type="component" value="Unassembled WGS sequence"/>
</dbReference>
<dbReference type="RefSeq" id="WP_143035816.1">
    <property type="nucleotide sequence ID" value="NZ_FNCC01000002.1"/>
</dbReference>
<gene>
    <name evidence="2" type="ORF">SAMN05216553_10279</name>
</gene>
<name>A0A1G7M4Y0_9PSEU</name>
<keyword evidence="1" id="KW-0472">Membrane</keyword>
<dbReference type="EMBL" id="FNCC01000002">
    <property type="protein sequence ID" value="SDF56229.1"/>
    <property type="molecule type" value="Genomic_DNA"/>
</dbReference>
<feature type="transmembrane region" description="Helical" evidence="1">
    <location>
        <begin position="141"/>
        <end position="160"/>
    </location>
</feature>
<dbReference type="OrthoDB" id="3700376at2"/>
<dbReference type="STRING" id="200378.SAMN05216553_10279"/>
<protein>
    <submittedName>
        <fullName evidence="2">Uncharacterized protein</fullName>
    </submittedName>
</protein>
<evidence type="ECO:0000313" key="2">
    <source>
        <dbReference type="EMBL" id="SDF56229.1"/>
    </source>
</evidence>
<organism evidence="2 3">
    <name type="scientific">Lentzea fradiae</name>
    <dbReference type="NCBI Taxonomy" id="200378"/>
    <lineage>
        <taxon>Bacteria</taxon>
        <taxon>Bacillati</taxon>
        <taxon>Actinomycetota</taxon>
        <taxon>Actinomycetes</taxon>
        <taxon>Pseudonocardiales</taxon>
        <taxon>Pseudonocardiaceae</taxon>
        <taxon>Lentzea</taxon>
    </lineage>
</organism>
<keyword evidence="3" id="KW-1185">Reference proteome</keyword>
<dbReference type="AlphaFoldDB" id="A0A1G7M4Y0"/>
<proteinExistence type="predicted"/>
<keyword evidence="1" id="KW-0812">Transmembrane</keyword>
<evidence type="ECO:0000256" key="1">
    <source>
        <dbReference type="SAM" id="Phobius"/>
    </source>
</evidence>
<reference evidence="3" key="1">
    <citation type="submission" date="2016-10" db="EMBL/GenBank/DDBJ databases">
        <authorList>
            <person name="Varghese N."/>
            <person name="Submissions S."/>
        </authorList>
    </citation>
    <scope>NUCLEOTIDE SEQUENCE [LARGE SCALE GENOMIC DNA]</scope>
    <source>
        <strain evidence="3">CGMCC 4.3506</strain>
    </source>
</reference>
<feature type="transmembrane region" description="Helical" evidence="1">
    <location>
        <begin position="76"/>
        <end position="100"/>
    </location>
</feature>
<accession>A0A1G7M4Y0</accession>
<sequence>MKHTPAQVAAVVVGLIDAAVLVADMRLGATPLPVWGNYALITTTIVLVTLMVVQFRDARMRSERLRDLFKAMRRSLSFIAICLTTVAFYGGWAIALGTLLSGATAVNLKHEDGQYTSTQRSAVVELSAEEYERALAANQRVISAVSLACAGGVFALSGVMRRSRVIR</sequence>
<keyword evidence="1" id="KW-1133">Transmembrane helix</keyword>